<keyword evidence="3" id="KW-1185">Reference proteome</keyword>
<reference evidence="2 3" key="1">
    <citation type="submission" date="2024-08" db="EMBL/GenBank/DDBJ databases">
        <authorList>
            <person name="Lu H."/>
        </authorList>
    </citation>
    <scope>NUCLEOTIDE SEQUENCE [LARGE SCALE GENOMIC DNA]</scope>
    <source>
        <strain evidence="2 3">BYS87W</strain>
    </source>
</reference>
<name>A0ABW7GVQ6_9BURK</name>
<comment type="caution">
    <text evidence="2">The sequence shown here is derived from an EMBL/GenBank/DDBJ whole genome shotgun (WGS) entry which is preliminary data.</text>
</comment>
<evidence type="ECO:0000313" key="3">
    <source>
        <dbReference type="Proteomes" id="UP001606303"/>
    </source>
</evidence>
<dbReference type="EMBL" id="JBIGIB010000001">
    <property type="protein sequence ID" value="MFG6466060.1"/>
    <property type="molecule type" value="Genomic_DNA"/>
</dbReference>
<dbReference type="RefSeq" id="WP_394382110.1">
    <property type="nucleotide sequence ID" value="NZ_JBIGIB010000001.1"/>
</dbReference>
<dbReference type="PANTHER" id="PTHR38834:SF3">
    <property type="entry name" value="SOLUTE-BINDING PROTEIN FAMILY 3_N-TERMINAL DOMAIN-CONTAINING PROTEIN"/>
    <property type="match status" value="1"/>
</dbReference>
<organism evidence="2 3">
    <name type="scientific">Pelomonas baiyunensis</name>
    <dbReference type="NCBI Taxonomy" id="3299026"/>
    <lineage>
        <taxon>Bacteria</taxon>
        <taxon>Pseudomonadati</taxon>
        <taxon>Pseudomonadota</taxon>
        <taxon>Betaproteobacteria</taxon>
        <taxon>Burkholderiales</taxon>
        <taxon>Sphaerotilaceae</taxon>
        <taxon>Roseateles</taxon>
    </lineage>
</organism>
<dbReference type="Proteomes" id="UP001606303">
    <property type="component" value="Unassembled WGS sequence"/>
</dbReference>
<dbReference type="Gene3D" id="3.40.190.10">
    <property type="entry name" value="Periplasmic binding protein-like II"/>
    <property type="match status" value="2"/>
</dbReference>
<evidence type="ECO:0000256" key="1">
    <source>
        <dbReference type="SAM" id="SignalP"/>
    </source>
</evidence>
<accession>A0ABW7GVQ6</accession>
<protein>
    <submittedName>
        <fullName evidence="2">Substrate-binding periplasmic protein</fullName>
    </submittedName>
</protein>
<feature type="chain" id="PRO_5045734252" evidence="1">
    <location>
        <begin position="20"/>
        <end position="237"/>
    </location>
</feature>
<keyword evidence="1" id="KW-0732">Signal</keyword>
<sequence length="237" mass="25835">MRPASLLSLLVLLSLGVTARSEPMTVHMLVYPNAGLFEVTDGQLTGPGATMLDRLQSLSQVRMTQQVVPIARALQMAQLQPGICAVAVPRTPDRESQFRWTVPWASSAMAVFARAADPRQVRSAADLRGARLAVLRDSVPAAWVKEQGLNAYEVNETGIGLRMLAAERVDYWVGNELATQYAMRGWPGTLPKALYTFGRVDLPMGCHPATPSGVVERLNAALEHMRRDGELAAFGLR</sequence>
<gene>
    <name evidence="2" type="ORF">ACG01O_05525</name>
</gene>
<feature type="signal peptide" evidence="1">
    <location>
        <begin position="1"/>
        <end position="19"/>
    </location>
</feature>
<dbReference type="SUPFAM" id="SSF53850">
    <property type="entry name" value="Periplasmic binding protein-like II"/>
    <property type="match status" value="1"/>
</dbReference>
<dbReference type="PANTHER" id="PTHR38834">
    <property type="entry name" value="PERIPLASMIC SUBSTRATE BINDING PROTEIN FAMILY 3"/>
    <property type="match status" value="1"/>
</dbReference>
<proteinExistence type="predicted"/>
<evidence type="ECO:0000313" key="2">
    <source>
        <dbReference type="EMBL" id="MFG6466060.1"/>
    </source>
</evidence>